<evidence type="ECO:0000313" key="1">
    <source>
        <dbReference type="EMBL" id="KDQ21781.1"/>
    </source>
</evidence>
<evidence type="ECO:0000313" key="2">
    <source>
        <dbReference type="Proteomes" id="UP000027195"/>
    </source>
</evidence>
<name>A0A067NDC3_BOTB1</name>
<dbReference type="AlphaFoldDB" id="A0A067NDC3"/>
<keyword evidence="2" id="KW-1185">Reference proteome</keyword>
<protein>
    <submittedName>
        <fullName evidence="1">Uncharacterized protein</fullName>
    </submittedName>
</protein>
<organism evidence="1 2">
    <name type="scientific">Botryobasidium botryosum (strain FD-172 SS1)</name>
    <dbReference type="NCBI Taxonomy" id="930990"/>
    <lineage>
        <taxon>Eukaryota</taxon>
        <taxon>Fungi</taxon>
        <taxon>Dikarya</taxon>
        <taxon>Basidiomycota</taxon>
        <taxon>Agaricomycotina</taxon>
        <taxon>Agaricomycetes</taxon>
        <taxon>Cantharellales</taxon>
        <taxon>Botryobasidiaceae</taxon>
        <taxon>Botryobasidium</taxon>
    </lineage>
</organism>
<reference evidence="2" key="1">
    <citation type="journal article" date="2014" name="Proc. Natl. Acad. Sci. U.S.A.">
        <title>Extensive sampling of basidiomycete genomes demonstrates inadequacy of the white-rot/brown-rot paradigm for wood decay fungi.</title>
        <authorList>
            <person name="Riley R."/>
            <person name="Salamov A.A."/>
            <person name="Brown D.W."/>
            <person name="Nagy L.G."/>
            <person name="Floudas D."/>
            <person name="Held B.W."/>
            <person name="Levasseur A."/>
            <person name="Lombard V."/>
            <person name="Morin E."/>
            <person name="Otillar R."/>
            <person name="Lindquist E.A."/>
            <person name="Sun H."/>
            <person name="LaButti K.M."/>
            <person name="Schmutz J."/>
            <person name="Jabbour D."/>
            <person name="Luo H."/>
            <person name="Baker S.E."/>
            <person name="Pisabarro A.G."/>
            <person name="Walton J.D."/>
            <person name="Blanchette R.A."/>
            <person name="Henrissat B."/>
            <person name="Martin F."/>
            <person name="Cullen D."/>
            <person name="Hibbett D.S."/>
            <person name="Grigoriev I.V."/>
        </authorList>
    </citation>
    <scope>NUCLEOTIDE SEQUENCE [LARGE SCALE GENOMIC DNA]</scope>
    <source>
        <strain evidence="2">FD-172 SS1</strain>
    </source>
</reference>
<proteinExistence type="predicted"/>
<sequence length="125" mass="14152">MCPSPLRRRRYISRLSTTLAGRAGRNKLISSRRAPTRSWPAIESLLPHHVFPSFLTPAFLGSFATKAALSHRPAYRSIYPSTINCKRSSIELAYRTMAMPCTLGRRERRINTRPGFSAVLHRVAQ</sequence>
<gene>
    <name evidence="1" type="ORF">BOTBODRAFT_213296</name>
</gene>
<accession>A0A067NDC3</accession>
<dbReference type="InParanoid" id="A0A067NDC3"/>
<dbReference type="HOGENOM" id="CLU_1992237_0_0_1"/>
<dbReference type="EMBL" id="KL198016">
    <property type="protein sequence ID" value="KDQ21781.1"/>
    <property type="molecule type" value="Genomic_DNA"/>
</dbReference>
<dbReference type="Proteomes" id="UP000027195">
    <property type="component" value="Unassembled WGS sequence"/>
</dbReference>